<comment type="similarity">
    <text evidence="7">Belongs to the binding-protein-dependent transport system permease family.</text>
</comment>
<feature type="transmembrane region" description="Helical" evidence="7">
    <location>
        <begin position="30"/>
        <end position="52"/>
    </location>
</feature>
<evidence type="ECO:0000256" key="5">
    <source>
        <dbReference type="ARBA" id="ARBA00022989"/>
    </source>
</evidence>
<dbReference type="CDD" id="cd06261">
    <property type="entry name" value="TM_PBP2"/>
    <property type="match status" value="1"/>
</dbReference>
<feature type="transmembrane region" description="Helical" evidence="7">
    <location>
        <begin position="214"/>
        <end position="239"/>
    </location>
</feature>
<dbReference type="Pfam" id="PF00528">
    <property type="entry name" value="BPD_transp_1"/>
    <property type="match status" value="1"/>
</dbReference>
<dbReference type="InterPro" id="IPR000515">
    <property type="entry name" value="MetI-like"/>
</dbReference>
<dbReference type="PROSITE" id="PS50928">
    <property type="entry name" value="ABC_TM1"/>
    <property type="match status" value="1"/>
</dbReference>
<evidence type="ECO:0000256" key="1">
    <source>
        <dbReference type="ARBA" id="ARBA00004651"/>
    </source>
</evidence>
<evidence type="ECO:0000313" key="9">
    <source>
        <dbReference type="EMBL" id="MCC3144359.1"/>
    </source>
</evidence>
<keyword evidence="4 7" id="KW-0812">Transmembrane</keyword>
<sequence length="296" mass="32740">MESKNTLLKIANKTKKMGKFFISQKVFKDFFGKVGFALIVIVFLMAIFAPFLSPYDPDQVNVINKLAGPSRTHLMGTDHLGRDVFSRILYGSRISLAISIAAVTFASIIGTVLGMISGYGSETLDHILRTFFDIIRSFPSLIFAIAVIIMLGTSGIPTLTIVIGFTYFPRYARLIRAQTLKVKKKEYLISAKAIGQSDIKIMFKHILPNIKGPMFIMAAMDIPSIIAFEAGLSFLGLGVNPPTPSWGTILRNGYLNIRHSPWMVIFGGGMLIFVTLGFTFLGEALRDAYDPRLKNL</sequence>
<dbReference type="InterPro" id="IPR025966">
    <property type="entry name" value="OppC_N"/>
</dbReference>
<gene>
    <name evidence="9" type="ORF">LJ207_03375</name>
</gene>
<dbReference type="PANTHER" id="PTHR43386">
    <property type="entry name" value="OLIGOPEPTIDE TRANSPORT SYSTEM PERMEASE PROTEIN APPC"/>
    <property type="match status" value="1"/>
</dbReference>
<dbReference type="PANTHER" id="PTHR43386:SF1">
    <property type="entry name" value="D,D-DIPEPTIDE TRANSPORT SYSTEM PERMEASE PROTEIN DDPC-RELATED"/>
    <property type="match status" value="1"/>
</dbReference>
<proteinExistence type="inferred from homology"/>
<protein>
    <submittedName>
        <fullName evidence="9">ABC transporter permease</fullName>
    </submittedName>
</protein>
<keyword evidence="5 7" id="KW-1133">Transmembrane helix</keyword>
<evidence type="ECO:0000256" key="2">
    <source>
        <dbReference type="ARBA" id="ARBA00022448"/>
    </source>
</evidence>
<dbReference type="RefSeq" id="WP_229344078.1">
    <property type="nucleotide sequence ID" value="NZ_JAJFAT010000003.1"/>
</dbReference>
<evidence type="ECO:0000256" key="6">
    <source>
        <dbReference type="ARBA" id="ARBA00023136"/>
    </source>
</evidence>
<comment type="caution">
    <text evidence="9">The sequence shown here is derived from an EMBL/GenBank/DDBJ whole genome shotgun (WGS) entry which is preliminary data.</text>
</comment>
<keyword evidence="3" id="KW-1003">Cell membrane</keyword>
<keyword evidence="6 7" id="KW-0472">Membrane</keyword>
<feature type="domain" description="ABC transmembrane type-1" evidence="8">
    <location>
        <begin position="92"/>
        <end position="282"/>
    </location>
</feature>
<keyword evidence="10" id="KW-1185">Reference proteome</keyword>
<dbReference type="InterPro" id="IPR050366">
    <property type="entry name" value="BP-dependent_transpt_permease"/>
</dbReference>
<dbReference type="EMBL" id="JAJFAT010000003">
    <property type="protein sequence ID" value="MCC3144359.1"/>
    <property type="molecule type" value="Genomic_DNA"/>
</dbReference>
<comment type="subcellular location">
    <subcellularLocation>
        <location evidence="1 7">Cell membrane</location>
        <topology evidence="1 7">Multi-pass membrane protein</topology>
    </subcellularLocation>
</comment>
<feature type="transmembrane region" description="Helical" evidence="7">
    <location>
        <begin position="259"/>
        <end position="282"/>
    </location>
</feature>
<evidence type="ECO:0000313" key="10">
    <source>
        <dbReference type="Proteomes" id="UP001199296"/>
    </source>
</evidence>
<evidence type="ECO:0000256" key="3">
    <source>
        <dbReference type="ARBA" id="ARBA00022475"/>
    </source>
</evidence>
<dbReference type="Pfam" id="PF12911">
    <property type="entry name" value="OppC_N"/>
    <property type="match status" value="1"/>
</dbReference>
<dbReference type="GO" id="GO:0055085">
    <property type="term" value="P:transmembrane transport"/>
    <property type="evidence" value="ECO:0007669"/>
    <property type="project" value="InterPro"/>
</dbReference>
<keyword evidence="2 7" id="KW-0813">Transport</keyword>
<organism evidence="9 10">
    <name type="scientific">Halanaerobium polyolivorans</name>
    <dbReference type="NCBI Taxonomy" id="2886943"/>
    <lineage>
        <taxon>Bacteria</taxon>
        <taxon>Bacillati</taxon>
        <taxon>Bacillota</taxon>
        <taxon>Clostridia</taxon>
        <taxon>Halanaerobiales</taxon>
        <taxon>Halanaerobiaceae</taxon>
        <taxon>Halanaerobium</taxon>
    </lineage>
</organism>
<feature type="transmembrane region" description="Helical" evidence="7">
    <location>
        <begin position="96"/>
        <end position="120"/>
    </location>
</feature>
<dbReference type="SUPFAM" id="SSF161098">
    <property type="entry name" value="MetI-like"/>
    <property type="match status" value="1"/>
</dbReference>
<feature type="transmembrane region" description="Helical" evidence="7">
    <location>
        <begin position="140"/>
        <end position="168"/>
    </location>
</feature>
<dbReference type="AlphaFoldDB" id="A0AAW4WY16"/>
<dbReference type="Gene3D" id="1.10.3720.10">
    <property type="entry name" value="MetI-like"/>
    <property type="match status" value="1"/>
</dbReference>
<dbReference type="GO" id="GO:0005886">
    <property type="term" value="C:plasma membrane"/>
    <property type="evidence" value="ECO:0007669"/>
    <property type="project" value="UniProtKB-SubCell"/>
</dbReference>
<evidence type="ECO:0000256" key="4">
    <source>
        <dbReference type="ARBA" id="ARBA00022692"/>
    </source>
</evidence>
<evidence type="ECO:0000259" key="8">
    <source>
        <dbReference type="PROSITE" id="PS50928"/>
    </source>
</evidence>
<reference evidence="9 10" key="1">
    <citation type="submission" date="2021-10" db="EMBL/GenBank/DDBJ databases">
        <authorList>
            <person name="Grouzdev D.S."/>
            <person name="Pantiukh K.S."/>
            <person name="Krutkina M.S."/>
        </authorList>
    </citation>
    <scope>NUCLEOTIDE SEQUENCE [LARGE SCALE GENOMIC DNA]</scope>
    <source>
        <strain evidence="9 10">Z-7514</strain>
    </source>
</reference>
<name>A0AAW4WY16_9FIRM</name>
<dbReference type="Proteomes" id="UP001199296">
    <property type="component" value="Unassembled WGS sequence"/>
</dbReference>
<dbReference type="InterPro" id="IPR035906">
    <property type="entry name" value="MetI-like_sf"/>
</dbReference>
<evidence type="ECO:0000256" key="7">
    <source>
        <dbReference type="RuleBase" id="RU363032"/>
    </source>
</evidence>
<accession>A0AAW4WY16</accession>